<dbReference type="AlphaFoldDB" id="A0A8S9ZYW8"/>
<keyword evidence="1" id="KW-0472">Membrane</keyword>
<dbReference type="EMBL" id="JABEBT010000013">
    <property type="protein sequence ID" value="KAF7638325.1"/>
    <property type="molecule type" value="Genomic_DNA"/>
</dbReference>
<protein>
    <submittedName>
        <fullName evidence="2">Uncharacterized protein</fullName>
    </submittedName>
</protein>
<accession>A0A8S9ZYW8</accession>
<keyword evidence="1" id="KW-1133">Transmembrane helix</keyword>
<gene>
    <name evidence="2" type="ORF">Mgra_00002300</name>
</gene>
<feature type="transmembrane region" description="Helical" evidence="1">
    <location>
        <begin position="48"/>
        <end position="73"/>
    </location>
</feature>
<organism evidence="2 3">
    <name type="scientific">Meloidogyne graminicola</name>
    <dbReference type="NCBI Taxonomy" id="189291"/>
    <lineage>
        <taxon>Eukaryota</taxon>
        <taxon>Metazoa</taxon>
        <taxon>Ecdysozoa</taxon>
        <taxon>Nematoda</taxon>
        <taxon>Chromadorea</taxon>
        <taxon>Rhabditida</taxon>
        <taxon>Tylenchina</taxon>
        <taxon>Tylenchomorpha</taxon>
        <taxon>Tylenchoidea</taxon>
        <taxon>Meloidogynidae</taxon>
        <taxon>Meloidogyninae</taxon>
        <taxon>Meloidogyne</taxon>
    </lineage>
</organism>
<evidence type="ECO:0000256" key="1">
    <source>
        <dbReference type="SAM" id="Phobius"/>
    </source>
</evidence>
<dbReference type="Proteomes" id="UP000605970">
    <property type="component" value="Unassembled WGS sequence"/>
</dbReference>
<evidence type="ECO:0000313" key="2">
    <source>
        <dbReference type="EMBL" id="KAF7638325.1"/>
    </source>
</evidence>
<name>A0A8S9ZYW8_9BILA</name>
<comment type="caution">
    <text evidence="2">The sequence shown here is derived from an EMBL/GenBank/DDBJ whole genome shotgun (WGS) entry which is preliminary data.</text>
</comment>
<evidence type="ECO:0000313" key="3">
    <source>
        <dbReference type="Proteomes" id="UP000605970"/>
    </source>
</evidence>
<keyword evidence="3" id="KW-1185">Reference proteome</keyword>
<reference evidence="2" key="1">
    <citation type="journal article" date="2020" name="Ecol. Evol.">
        <title>Genome structure and content of the rice root-knot nematode (Meloidogyne graminicola).</title>
        <authorList>
            <person name="Phan N.T."/>
            <person name="Danchin E.G.J."/>
            <person name="Klopp C."/>
            <person name="Perfus-Barbeoch L."/>
            <person name="Kozlowski D.K."/>
            <person name="Koutsovoulos G.D."/>
            <person name="Lopez-Roques C."/>
            <person name="Bouchez O."/>
            <person name="Zahm M."/>
            <person name="Besnard G."/>
            <person name="Bellafiore S."/>
        </authorList>
    </citation>
    <scope>NUCLEOTIDE SEQUENCE</scope>
    <source>
        <strain evidence="2">VN-18</strain>
    </source>
</reference>
<keyword evidence="1" id="KW-0812">Transmembrane</keyword>
<proteinExistence type="predicted"/>
<sequence length="94" mass="10900">MIQKGQTVAIYQIFGKNNIAFILFAEIDQLNLKDCVEFILAEPNLLRYLIGFGIGFFTISGGLFLLSSFYMIIKWCMNDLNKIERKLKEKNNKQ</sequence>